<dbReference type="EMBL" id="CM056742">
    <property type="protein sequence ID" value="KAJ8679567.1"/>
    <property type="molecule type" value="Genomic_DNA"/>
</dbReference>
<evidence type="ECO:0000313" key="2">
    <source>
        <dbReference type="Proteomes" id="UP001239111"/>
    </source>
</evidence>
<protein>
    <submittedName>
        <fullName evidence="1">Uncharacterized protein</fullName>
    </submittedName>
</protein>
<keyword evidence="2" id="KW-1185">Reference proteome</keyword>
<reference evidence="1" key="1">
    <citation type="submission" date="2023-04" db="EMBL/GenBank/DDBJ databases">
        <title>A chromosome-level genome assembly of the parasitoid wasp Eretmocerus hayati.</title>
        <authorList>
            <person name="Zhong Y."/>
            <person name="Liu S."/>
            <person name="Liu Y."/>
        </authorList>
    </citation>
    <scope>NUCLEOTIDE SEQUENCE</scope>
    <source>
        <strain evidence="1">ZJU_SS_LIU_2023</strain>
    </source>
</reference>
<gene>
    <name evidence="1" type="ORF">QAD02_015354</name>
</gene>
<proteinExistence type="predicted"/>
<comment type="caution">
    <text evidence="1">The sequence shown here is derived from an EMBL/GenBank/DDBJ whole genome shotgun (WGS) entry which is preliminary data.</text>
</comment>
<dbReference type="Proteomes" id="UP001239111">
    <property type="component" value="Chromosome 2"/>
</dbReference>
<sequence>MVATCSVCGVERLPSGNTNRSFHKFPKSVDLREKWFEAIGRRISYKTAVVCSDHFTREDFRPHSESRPLLKTDAIPSIIFRNHSSSCHDDEGEPKEYPLSLDKIMSEANGNGDNLENSRRWSLEHLYITLEHSYSSAQTHRNLLANHKIYSQPPSQERIYDFSAVQDSSETHQYGIFRKEDFTSDVAWERFIKYISFTKSNMKSIIRKNSRLQTKVNYLQDLIDKVEKQNRLKINLKRRKS</sequence>
<evidence type="ECO:0000313" key="1">
    <source>
        <dbReference type="EMBL" id="KAJ8679567.1"/>
    </source>
</evidence>
<accession>A0ACC2P8E5</accession>
<name>A0ACC2P8E5_9HYME</name>
<organism evidence="1 2">
    <name type="scientific">Eretmocerus hayati</name>
    <dbReference type="NCBI Taxonomy" id="131215"/>
    <lineage>
        <taxon>Eukaryota</taxon>
        <taxon>Metazoa</taxon>
        <taxon>Ecdysozoa</taxon>
        <taxon>Arthropoda</taxon>
        <taxon>Hexapoda</taxon>
        <taxon>Insecta</taxon>
        <taxon>Pterygota</taxon>
        <taxon>Neoptera</taxon>
        <taxon>Endopterygota</taxon>
        <taxon>Hymenoptera</taxon>
        <taxon>Apocrita</taxon>
        <taxon>Proctotrupomorpha</taxon>
        <taxon>Chalcidoidea</taxon>
        <taxon>Aphelinidae</taxon>
        <taxon>Aphelininae</taxon>
        <taxon>Eretmocerus</taxon>
    </lineage>
</organism>